<dbReference type="Proteomes" id="UP000002222">
    <property type="component" value="Chromosome"/>
</dbReference>
<evidence type="ECO:0000256" key="1">
    <source>
        <dbReference type="ARBA" id="ARBA00001933"/>
    </source>
</evidence>
<name>D1B2N8_SULD5</name>
<feature type="active site" description="Nucleophile" evidence="4">
    <location>
        <position position="59"/>
    </location>
</feature>
<evidence type="ECO:0000256" key="3">
    <source>
        <dbReference type="ARBA" id="ARBA00022898"/>
    </source>
</evidence>
<protein>
    <recommendedName>
        <fullName evidence="8">1-aminocyclopropane-1-carboxylate deaminase</fullName>
    </recommendedName>
</protein>
<dbReference type="SUPFAM" id="SSF53686">
    <property type="entry name" value="Tryptophan synthase beta subunit-like PLP-dependent enzymes"/>
    <property type="match status" value="1"/>
</dbReference>
<dbReference type="eggNOG" id="COG2515">
    <property type="taxonomic scope" value="Bacteria"/>
</dbReference>
<evidence type="ECO:0000313" key="6">
    <source>
        <dbReference type="EMBL" id="ACZ12358.1"/>
    </source>
</evidence>
<organism evidence="6 7">
    <name type="scientific">Sulfurospirillum deleyianum (strain ATCC 51133 / DSM 6946 / 5175)</name>
    <dbReference type="NCBI Taxonomy" id="525898"/>
    <lineage>
        <taxon>Bacteria</taxon>
        <taxon>Pseudomonadati</taxon>
        <taxon>Campylobacterota</taxon>
        <taxon>Epsilonproteobacteria</taxon>
        <taxon>Campylobacterales</taxon>
        <taxon>Sulfurospirillaceae</taxon>
        <taxon>Sulfurospirillum</taxon>
    </lineage>
</organism>
<dbReference type="STRING" id="525898.Sdel_1338"/>
<reference evidence="7" key="1">
    <citation type="submission" date="2009-11" db="EMBL/GenBank/DDBJ databases">
        <title>The complete genome of Sulfurospirillum deleyianum DSM 6946.</title>
        <authorList>
            <consortium name="US DOE Joint Genome Institute (JGI-PGF)"/>
            <person name="Lucas S."/>
            <person name="Copeland A."/>
            <person name="Lapidus A."/>
            <person name="Glavina del Rio T."/>
            <person name="Dalin E."/>
            <person name="Tice H."/>
            <person name="Bruce D."/>
            <person name="Goodwin L."/>
            <person name="Pitluck S."/>
            <person name="Kyrpides N."/>
            <person name="Mavromatis K."/>
            <person name="Ivanova N."/>
            <person name="Ovchinnikova G."/>
            <person name="Munk A.C."/>
            <person name="Lu M."/>
            <person name="Brettin T."/>
            <person name="Detter J.C."/>
            <person name="Han C."/>
            <person name="Tapia R."/>
            <person name="Larimer F."/>
            <person name="Land M."/>
            <person name="Hauser L."/>
            <person name="Markowitz V."/>
            <person name="Cheng J.F."/>
            <person name="Hugenholtz P."/>
            <person name="Woyke T."/>
            <person name="Wu D."/>
            <person name="Aumann P."/>
            <person name="Schneider S."/>
            <person name="Lang E."/>
            <person name="Spring S."/>
            <person name="Klenk H.P."/>
            <person name="Eisen J.A."/>
        </authorList>
    </citation>
    <scope>NUCLEOTIDE SEQUENCE [LARGE SCALE GENOMIC DNA]</scope>
    <source>
        <strain evidence="7">ATCC 51133 / DSM 6946 / 5175</strain>
    </source>
</reference>
<dbReference type="InterPro" id="IPR027278">
    <property type="entry name" value="ACCD_DCysDesulf"/>
</dbReference>
<dbReference type="AlphaFoldDB" id="D1B2N8"/>
<evidence type="ECO:0000256" key="4">
    <source>
        <dbReference type="PIRSR" id="PIRSR006278-1"/>
    </source>
</evidence>
<gene>
    <name evidence="6" type="ordered locus">Sdel_1338</name>
</gene>
<dbReference type="PANTHER" id="PTHR43780">
    <property type="entry name" value="1-AMINOCYCLOPROPANE-1-CARBOXYLATE DEAMINASE-RELATED"/>
    <property type="match status" value="1"/>
</dbReference>
<proteinExistence type="inferred from homology"/>
<sequence>MFSSSAFQSHFFQNRTLYLKRDDLLHPDFSGNKARKFHYFLTHEFPHIKRVVSSGSNQSNAMYSLSVLARLKGWEFIYVCDHVPSFLRENPIGNYKAALENGMRLIESSNREATSLEFIDEKSLHVSEGGRQSKAEEGIKRLADELKEDVHQAGLKEPYLFLPSGTGTTALFLQKHLPFPVFTCNTVGNSAYLQKQWEMVEPSLKMYPTILEGSKKYHYGKLYIELYVLWQKLKVEMGVEFDLLYDPVGWSVFLEHLPNLQGEPIYLHQGGLLGNISMEERYKRKKTIIKTL</sequence>
<evidence type="ECO:0008006" key="8">
    <source>
        <dbReference type="Google" id="ProtNLM"/>
    </source>
</evidence>
<comment type="cofactor">
    <cofactor evidence="1">
        <name>pyridoxal 5'-phosphate</name>
        <dbReference type="ChEBI" id="CHEBI:597326"/>
    </cofactor>
</comment>
<reference evidence="6 7" key="2">
    <citation type="journal article" date="2010" name="Stand. Genomic Sci.">
        <title>Complete genome sequence of Sulfurospirillum deleyianum type strain (5175).</title>
        <authorList>
            <person name="Sikorski J."/>
            <person name="Lapidus A."/>
            <person name="Copeland A."/>
            <person name="Glavina Del Rio T."/>
            <person name="Nolan M."/>
            <person name="Lucas S."/>
            <person name="Chen F."/>
            <person name="Tice H."/>
            <person name="Cheng J.F."/>
            <person name="Saunders E."/>
            <person name="Bruce D."/>
            <person name="Goodwin L."/>
            <person name="Pitluck S."/>
            <person name="Ovchinnikova G."/>
            <person name="Pati A."/>
            <person name="Ivanova N."/>
            <person name="Mavromatis K."/>
            <person name="Chen A."/>
            <person name="Palaniappan K."/>
            <person name="Chain P."/>
            <person name="Land M."/>
            <person name="Hauser L."/>
            <person name="Chang Y.J."/>
            <person name="Jeffries C.D."/>
            <person name="Brettin T."/>
            <person name="Detter J.C."/>
            <person name="Han C."/>
            <person name="Rohde M."/>
            <person name="Lang E."/>
            <person name="Spring S."/>
            <person name="Goker M."/>
            <person name="Bristow J."/>
            <person name="Eisen J.A."/>
            <person name="Markowitz V."/>
            <person name="Hugenholtz P."/>
            <person name="Kyrpides N.C."/>
            <person name="Klenk H.P."/>
        </authorList>
    </citation>
    <scope>NUCLEOTIDE SEQUENCE [LARGE SCALE GENOMIC DNA]</scope>
    <source>
        <strain evidence="7">ATCC 51133 / DSM 6946 / 5175</strain>
    </source>
</reference>
<accession>D1B2N8</accession>
<dbReference type="GO" id="GO:0019148">
    <property type="term" value="F:D-cysteine desulfhydrase activity"/>
    <property type="evidence" value="ECO:0007669"/>
    <property type="project" value="TreeGrafter"/>
</dbReference>
<dbReference type="OrthoDB" id="5291638at2"/>
<evidence type="ECO:0000256" key="2">
    <source>
        <dbReference type="ARBA" id="ARBA00008639"/>
    </source>
</evidence>
<dbReference type="InterPro" id="IPR036052">
    <property type="entry name" value="TrpB-like_PALP_sf"/>
</dbReference>
<keyword evidence="3 5" id="KW-0663">Pyridoxal phosphate</keyword>
<dbReference type="EMBL" id="CP001816">
    <property type="protein sequence ID" value="ACZ12358.1"/>
    <property type="molecule type" value="Genomic_DNA"/>
</dbReference>
<evidence type="ECO:0000313" key="7">
    <source>
        <dbReference type="Proteomes" id="UP000002222"/>
    </source>
</evidence>
<feature type="modified residue" description="N6-(pyridoxal phosphate)lysine" evidence="5">
    <location>
        <position position="33"/>
    </location>
</feature>
<dbReference type="HOGENOM" id="CLU_061664_0_0_7"/>
<dbReference type="KEGG" id="sdl:Sdel_1338"/>
<keyword evidence="7" id="KW-1185">Reference proteome</keyword>
<dbReference type="PANTHER" id="PTHR43780:SF2">
    <property type="entry name" value="1-AMINOCYCLOPROPANE-1-CARBOXYLATE DEAMINASE-RELATED"/>
    <property type="match status" value="1"/>
</dbReference>
<dbReference type="RefSeq" id="WP_012857109.1">
    <property type="nucleotide sequence ID" value="NC_013512.1"/>
</dbReference>
<comment type="similarity">
    <text evidence="2">Belongs to the ACC deaminase/D-cysteine desulfhydrase family.</text>
</comment>
<evidence type="ECO:0000256" key="5">
    <source>
        <dbReference type="PIRSR" id="PIRSR006278-2"/>
    </source>
</evidence>